<dbReference type="Proteomes" id="UP000248301">
    <property type="component" value="Unassembled WGS sequence"/>
</dbReference>
<gene>
    <name evidence="2" type="ORF">CFR72_14570</name>
</gene>
<dbReference type="AlphaFoldDB" id="A0A318PNJ2"/>
<name>A0A318PNJ2_9PROT</name>
<comment type="caution">
    <text evidence="2">The sequence shown here is derived from an EMBL/GenBank/DDBJ whole genome shotgun (WGS) entry which is preliminary data.</text>
</comment>
<feature type="region of interest" description="Disordered" evidence="1">
    <location>
        <begin position="1"/>
        <end position="58"/>
    </location>
</feature>
<organism evidence="2 3">
    <name type="scientific">Gluconacetobacter entanii</name>
    <dbReference type="NCBI Taxonomy" id="108528"/>
    <lineage>
        <taxon>Bacteria</taxon>
        <taxon>Pseudomonadati</taxon>
        <taxon>Pseudomonadota</taxon>
        <taxon>Alphaproteobacteria</taxon>
        <taxon>Acetobacterales</taxon>
        <taxon>Acetobacteraceae</taxon>
        <taxon>Gluconacetobacter</taxon>
    </lineage>
</organism>
<evidence type="ECO:0000313" key="2">
    <source>
        <dbReference type="EMBL" id="PYD61379.1"/>
    </source>
</evidence>
<dbReference type="EMBL" id="NKUF01000054">
    <property type="protein sequence ID" value="PYD61379.1"/>
    <property type="molecule type" value="Genomic_DNA"/>
</dbReference>
<sequence>MADVSKLKQTRRSLGAPPSIEEASPNLRAPEIAPLPSAVEVGTEAGPRRRDARALRRTNRTLPFATRVSPEFDNRLRDIAERDGLKLVELLERALDAYEAQLQKHVARL</sequence>
<accession>A0A318PNJ2</accession>
<protein>
    <recommendedName>
        <fullName evidence="4">Stability/partitioning determinant</fullName>
    </recommendedName>
</protein>
<proteinExistence type="predicted"/>
<evidence type="ECO:0000256" key="1">
    <source>
        <dbReference type="SAM" id="MobiDB-lite"/>
    </source>
</evidence>
<reference evidence="2 3" key="1">
    <citation type="submission" date="2017-07" db="EMBL/GenBank/DDBJ databases">
        <title>A draft genome sequence of Gluconacetobacter entanii LTH 4560.</title>
        <authorList>
            <person name="Skraban J."/>
            <person name="Cleenwerck I."/>
            <person name="Vandamme P."/>
            <person name="Trcek J."/>
        </authorList>
    </citation>
    <scope>NUCLEOTIDE SEQUENCE [LARGE SCALE GENOMIC DNA]</scope>
    <source>
        <strain evidence="2 3">LTH 4560</strain>
    </source>
</reference>
<evidence type="ECO:0000313" key="3">
    <source>
        <dbReference type="Proteomes" id="UP000248301"/>
    </source>
</evidence>
<evidence type="ECO:0008006" key="4">
    <source>
        <dbReference type="Google" id="ProtNLM"/>
    </source>
</evidence>
<dbReference type="OrthoDB" id="7582082at2"/>